<evidence type="ECO:0000259" key="1">
    <source>
        <dbReference type="Pfam" id="PF08241"/>
    </source>
</evidence>
<proteinExistence type="predicted"/>
<reference evidence="2" key="1">
    <citation type="submission" date="2018-05" db="EMBL/GenBank/DDBJ databases">
        <authorList>
            <person name="Lanie J.A."/>
            <person name="Ng W.-L."/>
            <person name="Kazmierczak K.M."/>
            <person name="Andrzejewski T.M."/>
            <person name="Davidsen T.M."/>
            <person name="Wayne K.J."/>
            <person name="Tettelin H."/>
            <person name="Glass J.I."/>
            <person name="Rusch D."/>
            <person name="Podicherti R."/>
            <person name="Tsui H.-C.T."/>
            <person name="Winkler M.E."/>
        </authorList>
    </citation>
    <scope>NUCLEOTIDE SEQUENCE</scope>
</reference>
<name>A0A382PUW5_9ZZZZ</name>
<feature type="domain" description="Methyltransferase type 11" evidence="1">
    <location>
        <begin position="75"/>
        <end position="165"/>
    </location>
</feature>
<dbReference type="SUPFAM" id="SSF53335">
    <property type="entry name" value="S-adenosyl-L-methionine-dependent methyltransferases"/>
    <property type="match status" value="1"/>
</dbReference>
<dbReference type="GO" id="GO:0008757">
    <property type="term" value="F:S-adenosylmethionine-dependent methyltransferase activity"/>
    <property type="evidence" value="ECO:0007669"/>
    <property type="project" value="InterPro"/>
</dbReference>
<dbReference type="EMBL" id="UINC01109516">
    <property type="protein sequence ID" value="SVC76398.1"/>
    <property type="molecule type" value="Genomic_DNA"/>
</dbReference>
<dbReference type="Gene3D" id="3.40.50.150">
    <property type="entry name" value="Vaccinia Virus protein VP39"/>
    <property type="match status" value="1"/>
</dbReference>
<dbReference type="InterPro" id="IPR013216">
    <property type="entry name" value="Methyltransf_11"/>
</dbReference>
<dbReference type="AlphaFoldDB" id="A0A382PUW5"/>
<dbReference type="Pfam" id="PF08241">
    <property type="entry name" value="Methyltransf_11"/>
    <property type="match status" value="1"/>
</dbReference>
<accession>A0A382PUW5</accession>
<organism evidence="2">
    <name type="scientific">marine metagenome</name>
    <dbReference type="NCBI Taxonomy" id="408172"/>
    <lineage>
        <taxon>unclassified sequences</taxon>
        <taxon>metagenomes</taxon>
        <taxon>ecological metagenomes</taxon>
    </lineage>
</organism>
<sequence>MKEFNIGYPHSQTPRVLLEGARTIQNKIAAWGLDQEYYDGARNSGYGGFRYDGRWAKIVPNIIKEYGLNAQSAVLDIGSKKGFFMHDLKDALPGIKLKGVENHPYPIEQAMKSVKDDIILCPYEKLPFEDNEFDFVMAFAAIYMLNFGDVLSALREIQRVGKGKSYVTLGAYQTKEEKELFLEWTLLGTTVLHEDEWLEVFQETGYTGDYFFTSAKSLNLVRGY</sequence>
<evidence type="ECO:0000313" key="2">
    <source>
        <dbReference type="EMBL" id="SVC76398.1"/>
    </source>
</evidence>
<protein>
    <recommendedName>
        <fullName evidence="1">Methyltransferase type 11 domain-containing protein</fullName>
    </recommendedName>
</protein>
<dbReference type="InterPro" id="IPR029063">
    <property type="entry name" value="SAM-dependent_MTases_sf"/>
</dbReference>
<gene>
    <name evidence="2" type="ORF">METZ01_LOCUS329252</name>
</gene>